<gene>
    <name evidence="11" type="ORF">RM531_00900</name>
</gene>
<dbReference type="CDD" id="cd16417">
    <property type="entry name" value="HAD_PGPase"/>
    <property type="match status" value="1"/>
</dbReference>
<dbReference type="Pfam" id="PF00702">
    <property type="entry name" value="Hydrolase"/>
    <property type="match status" value="1"/>
</dbReference>
<comment type="catalytic activity">
    <reaction evidence="1 10">
        <text>2-phosphoglycolate + H2O = glycolate + phosphate</text>
        <dbReference type="Rhea" id="RHEA:14369"/>
        <dbReference type="ChEBI" id="CHEBI:15377"/>
        <dbReference type="ChEBI" id="CHEBI:29805"/>
        <dbReference type="ChEBI" id="CHEBI:43474"/>
        <dbReference type="ChEBI" id="CHEBI:58033"/>
        <dbReference type="EC" id="3.1.3.18"/>
    </reaction>
</comment>
<dbReference type="EMBL" id="JAVRHY010000001">
    <property type="protein sequence ID" value="MDT0617022.1"/>
    <property type="molecule type" value="Genomic_DNA"/>
</dbReference>
<accession>A0ABU3B3I4</accession>
<keyword evidence="7 10" id="KW-0378">Hydrolase</keyword>
<feature type="binding site" evidence="10">
    <location>
        <position position="14"/>
    </location>
    <ligand>
        <name>Mg(2+)</name>
        <dbReference type="ChEBI" id="CHEBI:18420"/>
    </ligand>
</feature>
<keyword evidence="8 10" id="KW-0460">Magnesium</keyword>
<dbReference type="SUPFAM" id="SSF56784">
    <property type="entry name" value="HAD-like"/>
    <property type="match status" value="1"/>
</dbReference>
<dbReference type="Proteomes" id="UP001259982">
    <property type="component" value="Unassembled WGS sequence"/>
</dbReference>
<comment type="similarity">
    <text evidence="4 10">Belongs to the HAD-like hydrolase superfamily. CbbY/CbbZ/Gph/YieH family.</text>
</comment>
<dbReference type="InterPro" id="IPR023214">
    <property type="entry name" value="HAD_sf"/>
</dbReference>
<keyword evidence="6 10" id="KW-0479">Metal-binding</keyword>
<sequence>MHAALAGIELVVFDLDGTLVDSAPDLAAATDAVLAELGAPPAGVTKVRDWVGNGTRKLVERALIDAGLDPARTEAVHDRFQALYAAAPCVESRLFDGVRDCLAALAEHGMPLALVTNKPAAFLPAILGGLGIEGYFRWTLGGDSLPQKKPDPAPLLYCAEQAGVSPEHCLMVGDSRHDVQAGRAAGFPVVAVTYGYNHGDPITDSNPDYALDSLAELVA</sequence>
<evidence type="ECO:0000256" key="1">
    <source>
        <dbReference type="ARBA" id="ARBA00000830"/>
    </source>
</evidence>
<organism evidence="11 12">
    <name type="scientific">Spectribacter acetivorans</name>
    <dbReference type="NCBI Taxonomy" id="3075603"/>
    <lineage>
        <taxon>Bacteria</taxon>
        <taxon>Pseudomonadati</taxon>
        <taxon>Pseudomonadota</taxon>
        <taxon>Gammaproteobacteria</taxon>
        <taxon>Salinisphaerales</taxon>
        <taxon>Salinisphaeraceae</taxon>
        <taxon>Spectribacter</taxon>
    </lineage>
</organism>
<proteinExistence type="inferred from homology"/>
<protein>
    <recommendedName>
        <fullName evidence="5 10">Phosphoglycolate phosphatase</fullName>
        <shortName evidence="10">PGP</shortName>
        <shortName evidence="10">PGPase</shortName>
        <ecNumber evidence="5 10">3.1.3.18</ecNumber>
    </recommendedName>
</protein>
<dbReference type="InterPro" id="IPR037512">
    <property type="entry name" value="PGPase_prok"/>
</dbReference>
<dbReference type="EC" id="3.1.3.18" evidence="5 10"/>
<dbReference type="HAMAP" id="MF_00495">
    <property type="entry name" value="GPH_hydrolase_bact"/>
    <property type="match status" value="1"/>
</dbReference>
<dbReference type="NCBIfam" id="NF009695">
    <property type="entry name" value="PRK13222.1-2"/>
    <property type="match status" value="1"/>
</dbReference>
<name>A0ABU3B3I4_9GAMM</name>
<comment type="function">
    <text evidence="10">Specifically catalyzes the dephosphorylation of 2-phosphoglycolate. Is involved in the dissimilation of the intracellular 2-phosphoglycolate formed during the DNA repair of 3'-phosphoglycolate ends, a major class of DNA lesions induced by oxidative stress.</text>
</comment>
<dbReference type="PANTHER" id="PTHR43434">
    <property type="entry name" value="PHOSPHOGLYCOLATE PHOSPHATASE"/>
    <property type="match status" value="1"/>
</dbReference>
<dbReference type="SFLD" id="SFLDG01129">
    <property type="entry name" value="C1.5:_HAD__Beta-PGM__Phosphata"/>
    <property type="match status" value="1"/>
</dbReference>
<feature type="active site" description="Nucleophile" evidence="10">
    <location>
        <position position="14"/>
    </location>
</feature>
<dbReference type="SFLD" id="SFLDS00003">
    <property type="entry name" value="Haloacid_Dehalogenase"/>
    <property type="match status" value="1"/>
</dbReference>
<dbReference type="RefSeq" id="WP_311656584.1">
    <property type="nucleotide sequence ID" value="NZ_JAVRHY010000001.1"/>
</dbReference>
<keyword evidence="12" id="KW-1185">Reference proteome</keyword>
<comment type="caution">
    <text evidence="11">The sequence shown here is derived from an EMBL/GenBank/DDBJ whole genome shotgun (WGS) entry which is preliminary data.</text>
</comment>
<dbReference type="PANTHER" id="PTHR43434:SF1">
    <property type="entry name" value="PHOSPHOGLYCOLATE PHOSPHATASE"/>
    <property type="match status" value="1"/>
</dbReference>
<comment type="cofactor">
    <cofactor evidence="2 10">
        <name>Mg(2+)</name>
        <dbReference type="ChEBI" id="CHEBI:18420"/>
    </cofactor>
</comment>
<dbReference type="InterPro" id="IPR006439">
    <property type="entry name" value="HAD-SF_hydro_IA"/>
</dbReference>
<evidence type="ECO:0000256" key="4">
    <source>
        <dbReference type="ARBA" id="ARBA00006171"/>
    </source>
</evidence>
<comment type="pathway">
    <text evidence="3 10">Organic acid metabolism; glycolate biosynthesis; glycolate from 2-phosphoglycolate: step 1/1.</text>
</comment>
<evidence type="ECO:0000256" key="5">
    <source>
        <dbReference type="ARBA" id="ARBA00013078"/>
    </source>
</evidence>
<evidence type="ECO:0000256" key="2">
    <source>
        <dbReference type="ARBA" id="ARBA00001946"/>
    </source>
</evidence>
<dbReference type="Gene3D" id="3.40.50.1000">
    <property type="entry name" value="HAD superfamily/HAD-like"/>
    <property type="match status" value="1"/>
</dbReference>
<dbReference type="NCBIfam" id="TIGR01549">
    <property type="entry name" value="HAD-SF-IA-v1"/>
    <property type="match status" value="1"/>
</dbReference>
<evidence type="ECO:0000256" key="10">
    <source>
        <dbReference type="HAMAP-Rule" id="MF_00495"/>
    </source>
</evidence>
<evidence type="ECO:0000256" key="3">
    <source>
        <dbReference type="ARBA" id="ARBA00004818"/>
    </source>
</evidence>
<evidence type="ECO:0000256" key="6">
    <source>
        <dbReference type="ARBA" id="ARBA00022723"/>
    </source>
</evidence>
<dbReference type="GO" id="GO:0008967">
    <property type="term" value="F:phosphoglycolate phosphatase activity"/>
    <property type="evidence" value="ECO:0007669"/>
    <property type="project" value="UniProtKB-EC"/>
</dbReference>
<evidence type="ECO:0000256" key="7">
    <source>
        <dbReference type="ARBA" id="ARBA00022801"/>
    </source>
</evidence>
<dbReference type="NCBIfam" id="TIGR01509">
    <property type="entry name" value="HAD-SF-IA-v3"/>
    <property type="match status" value="1"/>
</dbReference>
<evidence type="ECO:0000256" key="8">
    <source>
        <dbReference type="ARBA" id="ARBA00022842"/>
    </source>
</evidence>
<evidence type="ECO:0000313" key="11">
    <source>
        <dbReference type="EMBL" id="MDT0617022.1"/>
    </source>
</evidence>
<dbReference type="Gene3D" id="1.10.150.240">
    <property type="entry name" value="Putative phosphatase, domain 2"/>
    <property type="match status" value="1"/>
</dbReference>
<dbReference type="NCBIfam" id="TIGR01449">
    <property type="entry name" value="PGP_bact"/>
    <property type="match status" value="1"/>
</dbReference>
<feature type="binding site" evidence="10">
    <location>
        <position position="16"/>
    </location>
    <ligand>
        <name>Mg(2+)</name>
        <dbReference type="ChEBI" id="CHEBI:18420"/>
    </ligand>
</feature>
<dbReference type="SFLD" id="SFLDG01135">
    <property type="entry name" value="C1.5.6:_HAD__Beta-PGM__Phospha"/>
    <property type="match status" value="1"/>
</dbReference>
<dbReference type="InterPro" id="IPR023198">
    <property type="entry name" value="PGP-like_dom2"/>
</dbReference>
<reference evidence="11 12" key="1">
    <citation type="submission" date="2023-09" db="EMBL/GenBank/DDBJ databases">
        <authorList>
            <person name="Rey-Velasco X."/>
        </authorList>
    </citation>
    <scope>NUCLEOTIDE SEQUENCE [LARGE SCALE GENOMIC DNA]</scope>
    <source>
        <strain evidence="11 12">P385</strain>
    </source>
</reference>
<evidence type="ECO:0000313" key="12">
    <source>
        <dbReference type="Proteomes" id="UP001259982"/>
    </source>
</evidence>
<dbReference type="InterPro" id="IPR050155">
    <property type="entry name" value="HAD-like_hydrolase_sf"/>
</dbReference>
<keyword evidence="9 10" id="KW-0119">Carbohydrate metabolism</keyword>
<evidence type="ECO:0000256" key="9">
    <source>
        <dbReference type="ARBA" id="ARBA00023277"/>
    </source>
</evidence>
<feature type="binding site" evidence="10">
    <location>
        <position position="174"/>
    </location>
    <ligand>
        <name>Mg(2+)</name>
        <dbReference type="ChEBI" id="CHEBI:18420"/>
    </ligand>
</feature>
<dbReference type="InterPro" id="IPR036412">
    <property type="entry name" value="HAD-like_sf"/>
</dbReference>